<feature type="compositionally biased region" description="Polar residues" evidence="1">
    <location>
        <begin position="223"/>
        <end position="236"/>
    </location>
</feature>
<dbReference type="PANTHER" id="PTHR33159:SF6">
    <property type="entry name" value="RPM1-INTERACTING PROTEIN 4"/>
    <property type="match status" value="1"/>
</dbReference>
<dbReference type="PANTHER" id="PTHR33159">
    <property type="entry name" value="RPM1-INTERACTING PROTEIN 4 (RIN4) FAMILY PROTEIN"/>
    <property type="match status" value="1"/>
</dbReference>
<dbReference type="GO" id="GO:0005886">
    <property type="term" value="C:plasma membrane"/>
    <property type="evidence" value="ECO:0007669"/>
    <property type="project" value="TreeGrafter"/>
</dbReference>
<dbReference type="AlphaFoldDB" id="A0AAP0E7G5"/>
<name>A0AAP0E7G5_9MAGN</name>
<dbReference type="InterPro" id="IPR040387">
    <property type="entry name" value="RIN4/NOI4"/>
</dbReference>
<evidence type="ECO:0000259" key="2">
    <source>
        <dbReference type="Pfam" id="PF05627"/>
    </source>
</evidence>
<dbReference type="EMBL" id="JBBNAF010000013">
    <property type="protein sequence ID" value="KAK9088056.1"/>
    <property type="molecule type" value="Genomic_DNA"/>
</dbReference>
<dbReference type="InterPro" id="IPR008700">
    <property type="entry name" value="TypeIII_avirulence_cleave"/>
</dbReference>
<proteinExistence type="predicted"/>
<organism evidence="3 4">
    <name type="scientific">Stephania yunnanensis</name>
    <dbReference type="NCBI Taxonomy" id="152371"/>
    <lineage>
        <taxon>Eukaryota</taxon>
        <taxon>Viridiplantae</taxon>
        <taxon>Streptophyta</taxon>
        <taxon>Embryophyta</taxon>
        <taxon>Tracheophyta</taxon>
        <taxon>Spermatophyta</taxon>
        <taxon>Magnoliopsida</taxon>
        <taxon>Ranunculales</taxon>
        <taxon>Menispermaceae</taxon>
        <taxon>Menispermoideae</taxon>
        <taxon>Cissampelideae</taxon>
        <taxon>Stephania</taxon>
    </lineage>
</organism>
<evidence type="ECO:0000313" key="4">
    <source>
        <dbReference type="Proteomes" id="UP001420932"/>
    </source>
</evidence>
<comment type="caution">
    <text evidence="3">The sequence shown here is derived from an EMBL/GenBank/DDBJ whole genome shotgun (WGS) entry which is preliminary data.</text>
</comment>
<accession>A0AAP0E7G5</accession>
<gene>
    <name evidence="3" type="ORF">Syun_030450</name>
</gene>
<feature type="domain" description="RIN4 pathogenic type III effector avirulence factor Avr cleavage site" evidence="2">
    <location>
        <begin position="3"/>
        <end position="32"/>
    </location>
</feature>
<feature type="compositionally biased region" description="Low complexity" evidence="1">
    <location>
        <begin position="41"/>
        <end position="50"/>
    </location>
</feature>
<evidence type="ECO:0000256" key="1">
    <source>
        <dbReference type="SAM" id="MobiDB-lite"/>
    </source>
</evidence>
<protein>
    <recommendedName>
        <fullName evidence="2">RIN4 pathogenic type III effector avirulence factor Avr cleavage site domain-containing protein</fullName>
    </recommendedName>
</protein>
<feature type="domain" description="RIN4 pathogenic type III effector avirulence factor Avr cleavage site" evidence="2">
    <location>
        <begin position="188"/>
        <end position="221"/>
    </location>
</feature>
<dbReference type="Pfam" id="PF05627">
    <property type="entry name" value="AvrRpt-cleavage"/>
    <property type="match status" value="2"/>
</dbReference>
<feature type="compositionally biased region" description="Gly residues" evidence="1">
    <location>
        <begin position="139"/>
        <end position="149"/>
    </location>
</feature>
<keyword evidence="4" id="KW-1185">Reference proteome</keyword>
<evidence type="ECO:0000313" key="3">
    <source>
        <dbReference type="EMBL" id="KAK9088056.1"/>
    </source>
</evidence>
<reference evidence="3 4" key="1">
    <citation type="submission" date="2024-01" db="EMBL/GenBank/DDBJ databases">
        <title>Genome assemblies of Stephania.</title>
        <authorList>
            <person name="Yang L."/>
        </authorList>
    </citation>
    <scope>NUCLEOTIDE SEQUENCE [LARGE SCALE GENOMIC DNA]</scope>
    <source>
        <strain evidence="3">YNDBR</strain>
        <tissue evidence="3">Leaf</tissue>
    </source>
</reference>
<feature type="compositionally biased region" description="Basic and acidic residues" evidence="1">
    <location>
        <begin position="63"/>
        <end position="93"/>
    </location>
</feature>
<dbReference type="Proteomes" id="UP001420932">
    <property type="component" value="Unassembled WGS sequence"/>
</dbReference>
<feature type="region of interest" description="Disordered" evidence="1">
    <location>
        <begin position="35"/>
        <end position="249"/>
    </location>
</feature>
<sequence length="259" mass="28292">MANPSHIPKFGNWDGEDNIPYTAYFDKARKVKGVTGGRMINPNDPQDNPDLLPSNAPTVQAEPRSRDERRTSREDGDPKRLTDSPLRHDRRNTNDSNQRQIDQGVSSGDTVRKAGRPGGGSDRSVEQSPLHPHYQARVGGRGNGSGSGSGVSSPAWERRSSEGSHGLAPNTPNRSRLRNAHGDETPDKGAAIPKFGEWDETDPSSADGFTHIFNKAKEERQGESTNVPSMPTSSPYRNGYKPNDSHASTNCCCFSWGRK</sequence>
<feature type="compositionally biased region" description="Polar residues" evidence="1">
    <location>
        <begin position="94"/>
        <end position="109"/>
    </location>
</feature>